<reference evidence="2" key="1">
    <citation type="journal article" date="2012" name="Science">
        <title>The Paleozoic origin of enzymatic lignin decomposition reconstructed from 31 fungal genomes.</title>
        <authorList>
            <person name="Floudas D."/>
            <person name="Binder M."/>
            <person name="Riley R."/>
            <person name="Barry K."/>
            <person name="Blanchette R.A."/>
            <person name="Henrissat B."/>
            <person name="Martinez A.T."/>
            <person name="Otillar R."/>
            <person name="Spatafora J.W."/>
            <person name="Yadav J.S."/>
            <person name="Aerts A."/>
            <person name="Benoit I."/>
            <person name="Boyd A."/>
            <person name="Carlson A."/>
            <person name="Copeland A."/>
            <person name="Coutinho P.M."/>
            <person name="de Vries R.P."/>
            <person name="Ferreira P."/>
            <person name="Findley K."/>
            <person name="Foster B."/>
            <person name="Gaskell J."/>
            <person name="Glotzer D."/>
            <person name="Gorecki P."/>
            <person name="Heitman J."/>
            <person name="Hesse C."/>
            <person name="Hori C."/>
            <person name="Igarashi K."/>
            <person name="Jurgens J.A."/>
            <person name="Kallen N."/>
            <person name="Kersten P."/>
            <person name="Kohler A."/>
            <person name="Kuees U."/>
            <person name="Kumar T.K.A."/>
            <person name="Kuo A."/>
            <person name="LaButti K."/>
            <person name="Larrondo L.F."/>
            <person name="Lindquist E."/>
            <person name="Ling A."/>
            <person name="Lombard V."/>
            <person name="Lucas S."/>
            <person name="Lundell T."/>
            <person name="Martin R."/>
            <person name="McLaughlin D.J."/>
            <person name="Morgenstern I."/>
            <person name="Morin E."/>
            <person name="Murat C."/>
            <person name="Nagy L.G."/>
            <person name="Nolan M."/>
            <person name="Ohm R.A."/>
            <person name="Patyshakuliyeva A."/>
            <person name="Rokas A."/>
            <person name="Ruiz-Duenas F.J."/>
            <person name="Sabat G."/>
            <person name="Salamov A."/>
            <person name="Samejima M."/>
            <person name="Schmutz J."/>
            <person name="Slot J.C."/>
            <person name="St John F."/>
            <person name="Stenlid J."/>
            <person name="Sun H."/>
            <person name="Sun S."/>
            <person name="Syed K."/>
            <person name="Tsang A."/>
            <person name="Wiebenga A."/>
            <person name="Young D."/>
            <person name="Pisabarro A."/>
            <person name="Eastwood D.C."/>
            <person name="Martin F."/>
            <person name="Cullen D."/>
            <person name="Grigoriev I.V."/>
            <person name="Hibbett D.S."/>
        </authorList>
    </citation>
    <scope>NUCLEOTIDE SEQUENCE [LARGE SCALE GENOMIC DNA]</scope>
    <source>
        <strain evidence="2">RWD-64-598 SS2</strain>
    </source>
</reference>
<gene>
    <name evidence="1" type="ORF">CONPUDRAFT_151194</name>
</gene>
<accession>A0A5M3MYF9</accession>
<evidence type="ECO:0000313" key="1">
    <source>
        <dbReference type="EMBL" id="EIW84149.1"/>
    </source>
</evidence>
<comment type="caution">
    <text evidence="1">The sequence shown here is derived from an EMBL/GenBank/DDBJ whole genome shotgun (WGS) entry which is preliminary data.</text>
</comment>
<dbReference type="RefSeq" id="XP_007765939.1">
    <property type="nucleotide sequence ID" value="XM_007767749.1"/>
</dbReference>
<evidence type="ECO:0000313" key="2">
    <source>
        <dbReference type="Proteomes" id="UP000053558"/>
    </source>
</evidence>
<dbReference type="EMBL" id="JH711575">
    <property type="protein sequence ID" value="EIW84149.1"/>
    <property type="molecule type" value="Genomic_DNA"/>
</dbReference>
<sequence length="87" mass="9259">MSVHSPSKGSAMPVPIRITTQATAQDNCSAVAQGGMASLKHCNLANKDCSQHSEDKDEDDEEVIEVVSGGVALPKKKRKIAIVQLEE</sequence>
<protein>
    <submittedName>
        <fullName evidence="1">Uncharacterized protein</fullName>
    </submittedName>
</protein>
<name>A0A5M3MYF9_CONPW</name>
<dbReference type="AlphaFoldDB" id="A0A5M3MYF9"/>
<dbReference type="GeneID" id="19202823"/>
<dbReference type="KEGG" id="cput:CONPUDRAFT_151194"/>
<organism evidence="1 2">
    <name type="scientific">Coniophora puteana (strain RWD-64-598)</name>
    <name type="common">Brown rot fungus</name>
    <dbReference type="NCBI Taxonomy" id="741705"/>
    <lineage>
        <taxon>Eukaryota</taxon>
        <taxon>Fungi</taxon>
        <taxon>Dikarya</taxon>
        <taxon>Basidiomycota</taxon>
        <taxon>Agaricomycotina</taxon>
        <taxon>Agaricomycetes</taxon>
        <taxon>Agaricomycetidae</taxon>
        <taxon>Boletales</taxon>
        <taxon>Coniophorineae</taxon>
        <taxon>Coniophoraceae</taxon>
        <taxon>Coniophora</taxon>
    </lineage>
</organism>
<proteinExistence type="predicted"/>
<dbReference type="Proteomes" id="UP000053558">
    <property type="component" value="Unassembled WGS sequence"/>
</dbReference>
<keyword evidence="2" id="KW-1185">Reference proteome</keyword>